<dbReference type="Proteomes" id="UP001551210">
    <property type="component" value="Unassembled WGS sequence"/>
</dbReference>
<keyword evidence="3" id="KW-1185">Reference proteome</keyword>
<accession>A0ABV3D3K9</accession>
<proteinExistence type="predicted"/>
<evidence type="ECO:0000313" key="3">
    <source>
        <dbReference type="Proteomes" id="UP001551210"/>
    </source>
</evidence>
<feature type="region of interest" description="Disordered" evidence="1">
    <location>
        <begin position="70"/>
        <end position="105"/>
    </location>
</feature>
<evidence type="ECO:0000313" key="2">
    <source>
        <dbReference type="EMBL" id="MEU7297049.1"/>
    </source>
</evidence>
<comment type="caution">
    <text evidence="2">The sequence shown here is derived from an EMBL/GenBank/DDBJ whole genome shotgun (WGS) entry which is preliminary data.</text>
</comment>
<dbReference type="RefSeq" id="WP_359213946.1">
    <property type="nucleotide sequence ID" value="NZ_JBEZAM010000055.1"/>
</dbReference>
<evidence type="ECO:0000256" key="1">
    <source>
        <dbReference type="SAM" id="MobiDB-lite"/>
    </source>
</evidence>
<gene>
    <name evidence="2" type="ORF">AB0A76_28245</name>
</gene>
<dbReference type="EMBL" id="JBEZAM010000055">
    <property type="protein sequence ID" value="MEU7297049.1"/>
    <property type="molecule type" value="Genomic_DNA"/>
</dbReference>
<name>A0ABV3D3K9_STREX</name>
<protein>
    <submittedName>
        <fullName evidence="2">Uncharacterized protein</fullName>
    </submittedName>
</protein>
<sequence>MLLHTVEDRVLHVTLPCDLDVTTRAAATLEARALIYAHRPRLVRVQLDGPDPSPASLSTLARARRTCERLGIPSPSSALPPRIPAPRPHTRPCEGTASGRGPRAR</sequence>
<reference evidence="2 3" key="1">
    <citation type="submission" date="2024-06" db="EMBL/GenBank/DDBJ databases">
        <title>The Natural Products Discovery Center: Release of the First 8490 Sequenced Strains for Exploring Actinobacteria Biosynthetic Diversity.</title>
        <authorList>
            <person name="Kalkreuter E."/>
            <person name="Kautsar S.A."/>
            <person name="Yang D."/>
            <person name="Bader C.D."/>
            <person name="Teijaro C.N."/>
            <person name="Fluegel L."/>
            <person name="Davis C.M."/>
            <person name="Simpson J.R."/>
            <person name="Lauterbach L."/>
            <person name="Steele A.D."/>
            <person name="Gui C."/>
            <person name="Meng S."/>
            <person name="Li G."/>
            <person name="Viehrig K."/>
            <person name="Ye F."/>
            <person name="Su P."/>
            <person name="Kiefer A.F."/>
            <person name="Nichols A."/>
            <person name="Cepeda A.J."/>
            <person name="Yan W."/>
            <person name="Fan B."/>
            <person name="Jiang Y."/>
            <person name="Adhikari A."/>
            <person name="Zheng C.-J."/>
            <person name="Schuster L."/>
            <person name="Cowan T.M."/>
            <person name="Smanski M.J."/>
            <person name="Chevrette M.G."/>
            <person name="De Carvalho L.P.S."/>
            <person name="Shen B."/>
        </authorList>
    </citation>
    <scope>NUCLEOTIDE SEQUENCE [LARGE SCALE GENOMIC DNA]</scope>
    <source>
        <strain evidence="2 3">NPDC045705</strain>
    </source>
</reference>
<organism evidence="2 3">
    <name type="scientific">Streptomyces exfoliatus</name>
    <name type="common">Streptomyces hydrogenans</name>
    <dbReference type="NCBI Taxonomy" id="1905"/>
    <lineage>
        <taxon>Bacteria</taxon>
        <taxon>Bacillati</taxon>
        <taxon>Actinomycetota</taxon>
        <taxon>Actinomycetes</taxon>
        <taxon>Kitasatosporales</taxon>
        <taxon>Streptomycetaceae</taxon>
        <taxon>Streptomyces</taxon>
    </lineage>
</organism>